<proteinExistence type="predicted"/>
<evidence type="ECO:0000256" key="1">
    <source>
        <dbReference type="SAM" id="Phobius"/>
    </source>
</evidence>
<sequence>MEGWLTLLNKFLLYETDSLMITIFNHSRIIEIDFQIYGKAAFDKTATAASIISRKSSMFIERYQTSRRQIESCKFYFYIFSNFSISSIFVFYDSLMNQTTAILVIVNCLLFCGTAVNSVSFGDGIYYKRKSKLGGHHIPYGRMSMLFALPSDFIQLQRGGALYRKTRRDLMRFWSPE</sequence>
<organism evidence="2 3">
    <name type="scientific">Romanomermis culicivorax</name>
    <name type="common">Nematode worm</name>
    <dbReference type="NCBI Taxonomy" id="13658"/>
    <lineage>
        <taxon>Eukaryota</taxon>
        <taxon>Metazoa</taxon>
        <taxon>Ecdysozoa</taxon>
        <taxon>Nematoda</taxon>
        <taxon>Enoplea</taxon>
        <taxon>Dorylaimia</taxon>
        <taxon>Mermithida</taxon>
        <taxon>Mermithoidea</taxon>
        <taxon>Mermithidae</taxon>
        <taxon>Romanomermis</taxon>
    </lineage>
</organism>
<keyword evidence="1" id="KW-1133">Transmembrane helix</keyword>
<keyword evidence="1" id="KW-0812">Transmembrane</keyword>
<accession>A0A915KH92</accession>
<evidence type="ECO:0000313" key="3">
    <source>
        <dbReference type="WBParaSite" id="nRc.2.0.1.t38203-RA"/>
    </source>
</evidence>
<name>A0A915KH92_ROMCU</name>
<evidence type="ECO:0000313" key="2">
    <source>
        <dbReference type="Proteomes" id="UP000887565"/>
    </source>
</evidence>
<feature type="transmembrane region" description="Helical" evidence="1">
    <location>
        <begin position="101"/>
        <end position="122"/>
    </location>
</feature>
<dbReference type="AlphaFoldDB" id="A0A915KH92"/>
<protein>
    <submittedName>
        <fullName evidence="3">Uncharacterized protein</fullName>
    </submittedName>
</protein>
<reference evidence="3" key="1">
    <citation type="submission" date="2022-11" db="UniProtKB">
        <authorList>
            <consortium name="WormBaseParasite"/>
        </authorList>
    </citation>
    <scope>IDENTIFICATION</scope>
</reference>
<dbReference type="Proteomes" id="UP000887565">
    <property type="component" value="Unplaced"/>
</dbReference>
<dbReference type="WBParaSite" id="nRc.2.0.1.t38203-RA">
    <property type="protein sequence ID" value="nRc.2.0.1.t38203-RA"/>
    <property type="gene ID" value="nRc.2.0.1.g38203"/>
</dbReference>
<keyword evidence="2" id="KW-1185">Reference proteome</keyword>
<keyword evidence="1" id="KW-0472">Membrane</keyword>
<feature type="transmembrane region" description="Helical" evidence="1">
    <location>
        <begin position="75"/>
        <end position="95"/>
    </location>
</feature>